<reference evidence="2" key="1">
    <citation type="journal article" date="2021" name="Proc. Natl. Acad. Sci. U.S.A.">
        <title>A Catalog of Tens of Thousands of Viruses from Human Metagenomes Reveals Hidden Associations with Chronic Diseases.</title>
        <authorList>
            <person name="Tisza M.J."/>
            <person name="Buck C.B."/>
        </authorList>
    </citation>
    <scope>NUCLEOTIDE SEQUENCE</scope>
    <source>
        <strain evidence="2">CtrAf3</strain>
    </source>
</reference>
<dbReference type="EMBL" id="BK015512">
    <property type="protein sequence ID" value="DAE10489.1"/>
    <property type="molecule type" value="Genomic_DNA"/>
</dbReference>
<accession>A0A8S5PV90</accession>
<evidence type="ECO:0000256" key="1">
    <source>
        <dbReference type="SAM" id="Coils"/>
    </source>
</evidence>
<feature type="coiled-coil region" evidence="1">
    <location>
        <begin position="21"/>
        <end position="55"/>
    </location>
</feature>
<sequence>MKEVQLPLFDLGEVEDKTAIIRQLEKEKLDWIATYNEAEKKIHQINEVLDELRATANTVKPTGWESLEEFTPRLYQDKAPCGLLANDYGD</sequence>
<name>A0A8S5PV90_9CAUD</name>
<protein>
    <submittedName>
        <fullName evidence="2">Uncharacterized protein</fullName>
    </submittedName>
</protein>
<proteinExistence type="predicted"/>
<organism evidence="2">
    <name type="scientific">Siphoviridae sp. ctrAf3</name>
    <dbReference type="NCBI Taxonomy" id="2825687"/>
    <lineage>
        <taxon>Viruses</taxon>
        <taxon>Duplodnaviria</taxon>
        <taxon>Heunggongvirae</taxon>
        <taxon>Uroviricota</taxon>
        <taxon>Caudoviricetes</taxon>
    </lineage>
</organism>
<evidence type="ECO:0000313" key="2">
    <source>
        <dbReference type="EMBL" id="DAE10489.1"/>
    </source>
</evidence>
<keyword evidence="1" id="KW-0175">Coiled coil</keyword>